<dbReference type="SMART" id="SM00315">
    <property type="entry name" value="RGS"/>
    <property type="match status" value="1"/>
</dbReference>
<feature type="region of interest" description="Disordered" evidence="1">
    <location>
        <begin position="250"/>
        <end position="390"/>
    </location>
</feature>
<dbReference type="SUPFAM" id="SSF48097">
    <property type="entry name" value="Regulator of G-protein signaling, RGS"/>
    <property type="match status" value="1"/>
</dbReference>
<dbReference type="CDD" id="cd07440">
    <property type="entry name" value="RGS"/>
    <property type="match status" value="1"/>
</dbReference>
<keyword evidence="4" id="KW-1185">Reference proteome</keyword>
<evidence type="ECO:0000313" key="4">
    <source>
        <dbReference type="Proteomes" id="UP001392437"/>
    </source>
</evidence>
<evidence type="ECO:0000259" key="2">
    <source>
        <dbReference type="PROSITE" id="PS50132"/>
    </source>
</evidence>
<feature type="compositionally biased region" description="Low complexity" evidence="1">
    <location>
        <begin position="285"/>
        <end position="295"/>
    </location>
</feature>
<dbReference type="EMBL" id="JAQQWP010000002">
    <property type="protein sequence ID" value="KAK8130416.1"/>
    <property type="molecule type" value="Genomic_DNA"/>
</dbReference>
<feature type="region of interest" description="Disordered" evidence="1">
    <location>
        <begin position="1"/>
        <end position="51"/>
    </location>
</feature>
<accession>A0AAW0R9F8</accession>
<proteinExistence type="predicted"/>
<dbReference type="PROSITE" id="PS50132">
    <property type="entry name" value="RGS"/>
    <property type="match status" value="1"/>
</dbReference>
<dbReference type="AlphaFoldDB" id="A0AAW0R9F8"/>
<feature type="region of interest" description="Disordered" evidence="1">
    <location>
        <begin position="197"/>
        <end position="231"/>
    </location>
</feature>
<evidence type="ECO:0000256" key="1">
    <source>
        <dbReference type="SAM" id="MobiDB-lite"/>
    </source>
</evidence>
<dbReference type="InterPro" id="IPR036305">
    <property type="entry name" value="RGS_sf"/>
</dbReference>
<feature type="region of interest" description="Disordered" evidence="1">
    <location>
        <begin position="476"/>
        <end position="508"/>
    </location>
</feature>
<dbReference type="PANTHER" id="PTHR10845:SF267">
    <property type="entry name" value="REGULATOR OF G PROTEIN SIGNALING DOMAIN PROTEIN (AFU_ORTHOLOGUE AFUA_6G06860)"/>
    <property type="match status" value="1"/>
</dbReference>
<dbReference type="InterPro" id="IPR044926">
    <property type="entry name" value="RGS_subdomain_2"/>
</dbReference>
<comment type="caution">
    <text evidence="3">The sequence shown here is derived from an EMBL/GenBank/DDBJ whole genome shotgun (WGS) entry which is preliminary data.</text>
</comment>
<evidence type="ECO:0000313" key="3">
    <source>
        <dbReference type="EMBL" id="KAK8130416.1"/>
    </source>
</evidence>
<gene>
    <name evidence="3" type="ORF">PG999_002796</name>
</gene>
<dbReference type="InterPro" id="IPR016137">
    <property type="entry name" value="RGS"/>
</dbReference>
<feature type="compositionally biased region" description="Polar residues" evidence="1">
    <location>
        <begin position="325"/>
        <end position="338"/>
    </location>
</feature>
<reference evidence="3 4" key="1">
    <citation type="submission" date="2023-01" db="EMBL/GenBank/DDBJ databases">
        <title>Analysis of 21 Apiospora genomes using comparative genomics revels a genus with tremendous synthesis potential of carbohydrate active enzymes and secondary metabolites.</title>
        <authorList>
            <person name="Sorensen T."/>
        </authorList>
    </citation>
    <scope>NUCLEOTIDE SEQUENCE [LARGE SCALE GENOMIC DNA]</scope>
    <source>
        <strain evidence="3 4">CBS 117206</strain>
    </source>
</reference>
<organism evidence="3 4">
    <name type="scientific">Apiospora kogelbergensis</name>
    <dbReference type="NCBI Taxonomy" id="1337665"/>
    <lineage>
        <taxon>Eukaryota</taxon>
        <taxon>Fungi</taxon>
        <taxon>Dikarya</taxon>
        <taxon>Ascomycota</taxon>
        <taxon>Pezizomycotina</taxon>
        <taxon>Sordariomycetes</taxon>
        <taxon>Xylariomycetidae</taxon>
        <taxon>Amphisphaeriales</taxon>
        <taxon>Apiosporaceae</taxon>
        <taxon>Apiospora</taxon>
    </lineage>
</organism>
<feature type="compositionally biased region" description="Basic and acidic residues" evidence="1">
    <location>
        <begin position="198"/>
        <end position="208"/>
    </location>
</feature>
<dbReference type="Pfam" id="PF00615">
    <property type="entry name" value="RGS"/>
    <property type="match status" value="1"/>
</dbReference>
<name>A0AAW0R9F8_9PEZI</name>
<feature type="compositionally biased region" description="Basic and acidic residues" evidence="1">
    <location>
        <begin position="352"/>
        <end position="371"/>
    </location>
</feature>
<feature type="compositionally biased region" description="Low complexity" evidence="1">
    <location>
        <begin position="15"/>
        <end position="26"/>
    </location>
</feature>
<protein>
    <recommendedName>
        <fullName evidence="2">RGS domain-containing protein</fullName>
    </recommendedName>
</protein>
<dbReference type="Gene3D" id="1.10.167.10">
    <property type="entry name" value="Regulator of G-protein Signalling 4, domain 2"/>
    <property type="match status" value="1"/>
</dbReference>
<feature type="region of interest" description="Disordered" evidence="1">
    <location>
        <begin position="430"/>
        <end position="449"/>
    </location>
</feature>
<dbReference type="Proteomes" id="UP001392437">
    <property type="component" value="Unassembled WGS sequence"/>
</dbReference>
<dbReference type="PANTHER" id="PTHR10845">
    <property type="entry name" value="REGULATOR OF G PROTEIN SIGNALING"/>
    <property type="match status" value="1"/>
</dbReference>
<feature type="domain" description="RGS" evidence="2">
    <location>
        <begin position="77"/>
        <end position="189"/>
    </location>
</feature>
<sequence length="602" mass="65271">MGKSRLRGSSPTYLTPSPRATSPPSSVYEDWDTETAMSTSRPASLAIPRASSPGARLPSLSEILSNTAAPPWTLSAFTAYLSQNHCLETLEFLIEAERYTASYFDLVNSQQEMSQQQIDTLCSAWDRMMQTYITPYGSREVNLPAPVRDRLLILSQSLPKPPTPSELNEAVTIVQELMSDSVLVPFCQSVTMAAAERQSAEESREGRHSRSRLRVPKDLFSPDEGSHSPKNTFLPLLTLARNSIHNRSSSIIASEGPEADLVTDDSSSPNSAPGAEPVTPPTTPPSSDFTFSTSPNGLHRAITGNSWKKMSAKLGLNRKSRSMRHSQPTNMPSANSSAEMPPPLPITTFLEPIDRDDIEVSPRSSWEDPHPGQRIPIPAKPDSAPGHAQTALGSLVGGVAAKGEGAPSEGGPRMVRRTTRLRHRNTMPKPLKIPAKVPEEPESKSAPLVSSRSIEFPTITPRVSVTGVSILGQTKTVEIDTDTETDVGTSSDPSDLDEGKGTESPPGLLTDVSNYLSAHSQSEEDDASITVVDSDAYSRTSSMEDLYGWEAELDRKLGCGMSNPVQVCKCNHFEYRRADGAKRSLLHRVFNIPNGRRASSGI</sequence>